<dbReference type="AlphaFoldDB" id="A0A1E8EYC6"/>
<protein>
    <recommendedName>
        <fullName evidence="3">Histidine kinase/HSP90-like ATPase domain-containing protein</fullName>
    </recommendedName>
</protein>
<dbReference type="STRING" id="1121290.CLAOCE_13580"/>
<comment type="caution">
    <text evidence="1">The sequence shown here is derived from an EMBL/GenBank/DDBJ whole genome shotgun (WGS) entry which is preliminary data.</text>
</comment>
<reference evidence="1 2" key="1">
    <citation type="submission" date="2016-06" db="EMBL/GenBank/DDBJ databases">
        <title>Genome sequence of Clostridium acetireducens DSM 10703.</title>
        <authorList>
            <person name="Poehlein A."/>
            <person name="Fluechter S."/>
            <person name="Duerre P."/>
            <person name="Daniel R."/>
        </authorList>
    </citation>
    <scope>NUCLEOTIDE SEQUENCE [LARGE SCALE GENOMIC DNA]</scope>
    <source>
        <strain evidence="1 2">DSM 10703</strain>
    </source>
</reference>
<sequence>MHIVILNYLYERGIMANYSKVIIDKNFLKRHLVEKEDISKFLSRFIDNSIKARQEVTTSENPCHININIFENLIIISDNSGGININITDKEIFRIGINDGKRISGLGIKKSLFKLGNKIEMLSNKKGCSRKFSLDINIGSDELKSQSENIDYNPERQCHKAMIQYFYKILNHSFMTLTWMLKRTVLYLSQRKNKKHIFNEI</sequence>
<dbReference type="EMBL" id="LZFO01000017">
    <property type="protein sequence ID" value="OFI05977.1"/>
    <property type="molecule type" value="Genomic_DNA"/>
</dbReference>
<proteinExistence type="predicted"/>
<accession>A0A1E8EYC6</accession>
<gene>
    <name evidence="1" type="ORF">CLOACE_13580</name>
</gene>
<keyword evidence="2" id="KW-1185">Reference proteome</keyword>
<organism evidence="1 2">
    <name type="scientific">Clostridium acetireducens DSM 10703</name>
    <dbReference type="NCBI Taxonomy" id="1121290"/>
    <lineage>
        <taxon>Bacteria</taxon>
        <taxon>Bacillati</taxon>
        <taxon>Bacillota</taxon>
        <taxon>Clostridia</taxon>
        <taxon>Eubacteriales</taxon>
        <taxon>Clostridiaceae</taxon>
        <taxon>Clostridium</taxon>
    </lineage>
</organism>
<evidence type="ECO:0008006" key="3">
    <source>
        <dbReference type="Google" id="ProtNLM"/>
    </source>
</evidence>
<dbReference type="Proteomes" id="UP000175744">
    <property type="component" value="Unassembled WGS sequence"/>
</dbReference>
<evidence type="ECO:0000313" key="1">
    <source>
        <dbReference type="EMBL" id="OFI05977.1"/>
    </source>
</evidence>
<name>A0A1E8EYC6_9CLOT</name>
<evidence type="ECO:0000313" key="2">
    <source>
        <dbReference type="Proteomes" id="UP000175744"/>
    </source>
</evidence>